<dbReference type="SUPFAM" id="SSF46785">
    <property type="entry name" value="Winged helix' DNA-binding domain"/>
    <property type="match status" value="1"/>
</dbReference>
<dbReference type="InterPro" id="IPR036388">
    <property type="entry name" value="WH-like_DNA-bd_sf"/>
</dbReference>
<comment type="caution">
    <text evidence="2">The sequence shown here is derived from an EMBL/GenBank/DDBJ whole genome shotgun (WGS) entry which is preliminary data.</text>
</comment>
<feature type="domain" description="HTH crp-type" evidence="1">
    <location>
        <begin position="34"/>
        <end position="107"/>
    </location>
</feature>
<dbReference type="Gene3D" id="1.10.10.10">
    <property type="entry name" value="Winged helix-like DNA-binding domain superfamily/Winged helix DNA-binding domain"/>
    <property type="match status" value="1"/>
</dbReference>
<sequence>MILQHDKELLSEFITCYASKCFCFMNETKEIVLYKPSVRVLRLLYELCRTQGKLINNVYEIDVRISQRAISEITGVHFVTISKIFKCLKKENIVHKTTDKIIIYDLPKLKALMED</sequence>
<proteinExistence type="predicted"/>
<accession>A0A645FJY7</accession>
<dbReference type="PROSITE" id="PS51063">
    <property type="entry name" value="HTH_CRP_2"/>
    <property type="match status" value="1"/>
</dbReference>
<dbReference type="AlphaFoldDB" id="A0A645FJY7"/>
<gene>
    <name evidence="2" type="ORF">SDC9_161302</name>
</gene>
<dbReference type="GO" id="GO:0006355">
    <property type="term" value="P:regulation of DNA-templated transcription"/>
    <property type="evidence" value="ECO:0007669"/>
    <property type="project" value="InterPro"/>
</dbReference>
<organism evidence="2">
    <name type="scientific">bioreactor metagenome</name>
    <dbReference type="NCBI Taxonomy" id="1076179"/>
    <lineage>
        <taxon>unclassified sequences</taxon>
        <taxon>metagenomes</taxon>
        <taxon>ecological metagenomes</taxon>
    </lineage>
</organism>
<dbReference type="InterPro" id="IPR036390">
    <property type="entry name" value="WH_DNA-bd_sf"/>
</dbReference>
<dbReference type="InterPro" id="IPR012318">
    <property type="entry name" value="HTH_CRP"/>
</dbReference>
<dbReference type="EMBL" id="VSSQ01060549">
    <property type="protein sequence ID" value="MPN13976.1"/>
    <property type="molecule type" value="Genomic_DNA"/>
</dbReference>
<evidence type="ECO:0000313" key="2">
    <source>
        <dbReference type="EMBL" id="MPN13976.1"/>
    </source>
</evidence>
<protein>
    <recommendedName>
        <fullName evidence="1">HTH crp-type domain-containing protein</fullName>
    </recommendedName>
</protein>
<dbReference type="SMART" id="SM00419">
    <property type="entry name" value="HTH_CRP"/>
    <property type="match status" value="1"/>
</dbReference>
<name>A0A645FJY7_9ZZZZ</name>
<reference evidence="2" key="1">
    <citation type="submission" date="2019-08" db="EMBL/GenBank/DDBJ databases">
        <authorList>
            <person name="Kucharzyk K."/>
            <person name="Murdoch R.W."/>
            <person name="Higgins S."/>
            <person name="Loffler F."/>
        </authorList>
    </citation>
    <scope>NUCLEOTIDE SEQUENCE</scope>
</reference>
<dbReference type="Pfam" id="PF13545">
    <property type="entry name" value="HTH_Crp_2"/>
    <property type="match status" value="1"/>
</dbReference>
<evidence type="ECO:0000259" key="1">
    <source>
        <dbReference type="PROSITE" id="PS51063"/>
    </source>
</evidence>
<dbReference type="GO" id="GO:0003677">
    <property type="term" value="F:DNA binding"/>
    <property type="evidence" value="ECO:0007669"/>
    <property type="project" value="InterPro"/>
</dbReference>